<dbReference type="SUPFAM" id="SSF51735">
    <property type="entry name" value="NAD(P)-binding Rossmann-fold domains"/>
    <property type="match status" value="1"/>
</dbReference>
<comment type="caution">
    <text evidence="5">The sequence shown here is derived from an EMBL/GenBank/DDBJ whole genome shotgun (WGS) entry which is preliminary data.</text>
</comment>
<dbReference type="InterPro" id="IPR000683">
    <property type="entry name" value="Gfo/Idh/MocA-like_OxRdtase_N"/>
</dbReference>
<dbReference type="InterPro" id="IPR055170">
    <property type="entry name" value="GFO_IDH_MocA-like_dom"/>
</dbReference>
<dbReference type="PANTHER" id="PTHR22604">
    <property type="entry name" value="OXIDOREDUCTASES"/>
    <property type="match status" value="1"/>
</dbReference>
<evidence type="ECO:0000313" key="5">
    <source>
        <dbReference type="EMBL" id="MBO8428172.1"/>
    </source>
</evidence>
<dbReference type="Pfam" id="PF01408">
    <property type="entry name" value="GFO_IDH_MocA"/>
    <property type="match status" value="1"/>
</dbReference>
<dbReference type="AlphaFoldDB" id="A0A9D9DJP7"/>
<dbReference type="Gene3D" id="3.40.50.720">
    <property type="entry name" value="NAD(P)-binding Rossmann-like Domain"/>
    <property type="match status" value="1"/>
</dbReference>
<keyword evidence="2" id="KW-0560">Oxidoreductase</keyword>
<evidence type="ECO:0000259" key="4">
    <source>
        <dbReference type="Pfam" id="PF22725"/>
    </source>
</evidence>
<dbReference type="PANTHER" id="PTHR22604:SF105">
    <property type="entry name" value="TRANS-1,2-DIHYDROBENZENE-1,2-DIOL DEHYDROGENASE"/>
    <property type="match status" value="1"/>
</dbReference>
<dbReference type="EMBL" id="JADIMY010000123">
    <property type="protein sequence ID" value="MBO8428172.1"/>
    <property type="molecule type" value="Genomic_DNA"/>
</dbReference>
<dbReference type="GO" id="GO:0016491">
    <property type="term" value="F:oxidoreductase activity"/>
    <property type="evidence" value="ECO:0007669"/>
    <property type="project" value="UniProtKB-KW"/>
</dbReference>
<proteinExistence type="inferred from homology"/>
<evidence type="ECO:0000313" key="6">
    <source>
        <dbReference type="Proteomes" id="UP000823613"/>
    </source>
</evidence>
<dbReference type="GO" id="GO:0000166">
    <property type="term" value="F:nucleotide binding"/>
    <property type="evidence" value="ECO:0007669"/>
    <property type="project" value="InterPro"/>
</dbReference>
<gene>
    <name evidence="5" type="ORF">IAC58_06495</name>
</gene>
<feature type="domain" description="Gfo/Idh/MocA-like oxidoreductase N-terminal" evidence="3">
    <location>
        <begin position="1"/>
        <end position="114"/>
    </location>
</feature>
<evidence type="ECO:0000259" key="3">
    <source>
        <dbReference type="Pfam" id="PF01408"/>
    </source>
</evidence>
<accession>A0A9D9DJP7</accession>
<name>A0A9D9DJP7_9BACL</name>
<dbReference type="Gene3D" id="3.30.360.10">
    <property type="entry name" value="Dihydrodipicolinate Reductase, domain 2"/>
    <property type="match status" value="1"/>
</dbReference>
<feature type="domain" description="GFO/IDH/MocA-like oxidoreductase" evidence="4">
    <location>
        <begin position="133"/>
        <end position="242"/>
    </location>
</feature>
<dbReference type="InterPro" id="IPR050984">
    <property type="entry name" value="Gfo/Idh/MocA_domain"/>
</dbReference>
<evidence type="ECO:0000256" key="2">
    <source>
        <dbReference type="ARBA" id="ARBA00023002"/>
    </source>
</evidence>
<organism evidence="5 6">
    <name type="scientific">Candidatus Onthovivens merdipullorum</name>
    <dbReference type="NCBI Taxonomy" id="2840889"/>
    <lineage>
        <taxon>Bacteria</taxon>
        <taxon>Bacillati</taxon>
        <taxon>Bacillota</taxon>
        <taxon>Bacilli</taxon>
        <taxon>Bacillales</taxon>
        <taxon>Candidatus Onthovivens</taxon>
    </lineage>
</organism>
<dbReference type="InterPro" id="IPR036291">
    <property type="entry name" value="NAD(P)-bd_dom_sf"/>
</dbReference>
<dbReference type="Pfam" id="PF22725">
    <property type="entry name" value="GFO_IDH_MocA_C3"/>
    <property type="match status" value="1"/>
</dbReference>
<evidence type="ECO:0000256" key="1">
    <source>
        <dbReference type="ARBA" id="ARBA00010928"/>
    </source>
</evidence>
<sequence length="328" mass="36868">MNIGFLGCSKIGVAALTSIKNYKEATLYACASRELNKAEEYKNKYGFERAYGSYEELVNDPNVDLIYISTITSLHYEHTKLCLEHNKPCLVEKPFTTNAKEAEELFKLSKSKNIFVGEAMWTRYMPSRGIINNILQSGVIGDIYMLSANLSYKIDGVERLIKKDLGGGILYDCGVYPINFAFMILGSDYKNLKSTMIFKGKGVDETTLINIFYKNGIVANLYTSMDGNSDRNGFVYGSRGYLKVDNINNPSLIEIYGKVDENSGSNAMELKNSIRIKEDVNGMEYEFYESILAIKSKIIEPVSMPHSETIKVLKLIDKVKSSSFIVDN</sequence>
<dbReference type="Proteomes" id="UP000823613">
    <property type="component" value="Unassembled WGS sequence"/>
</dbReference>
<dbReference type="SUPFAM" id="SSF55347">
    <property type="entry name" value="Glyceraldehyde-3-phosphate dehydrogenase-like, C-terminal domain"/>
    <property type="match status" value="1"/>
</dbReference>
<comment type="similarity">
    <text evidence="1">Belongs to the Gfo/Idh/MocA family.</text>
</comment>
<protein>
    <submittedName>
        <fullName evidence="5">Gfo/Idh/MocA family oxidoreductase</fullName>
    </submittedName>
</protein>
<reference evidence="5" key="1">
    <citation type="submission" date="2020-10" db="EMBL/GenBank/DDBJ databases">
        <authorList>
            <person name="Gilroy R."/>
        </authorList>
    </citation>
    <scope>NUCLEOTIDE SEQUENCE</scope>
    <source>
        <strain evidence="5">11159</strain>
    </source>
</reference>
<reference evidence="5" key="2">
    <citation type="journal article" date="2021" name="PeerJ">
        <title>Extensive microbial diversity within the chicken gut microbiome revealed by metagenomics and culture.</title>
        <authorList>
            <person name="Gilroy R."/>
            <person name="Ravi A."/>
            <person name="Getino M."/>
            <person name="Pursley I."/>
            <person name="Horton D.L."/>
            <person name="Alikhan N.F."/>
            <person name="Baker D."/>
            <person name="Gharbi K."/>
            <person name="Hall N."/>
            <person name="Watson M."/>
            <person name="Adriaenssens E.M."/>
            <person name="Foster-Nyarko E."/>
            <person name="Jarju S."/>
            <person name="Secka A."/>
            <person name="Antonio M."/>
            <person name="Oren A."/>
            <person name="Chaudhuri R.R."/>
            <person name="La Ragione R."/>
            <person name="Hildebrand F."/>
            <person name="Pallen M.J."/>
        </authorList>
    </citation>
    <scope>NUCLEOTIDE SEQUENCE</scope>
    <source>
        <strain evidence="5">11159</strain>
    </source>
</reference>